<evidence type="ECO:0000313" key="6">
    <source>
        <dbReference type="Proteomes" id="UP001501523"/>
    </source>
</evidence>
<evidence type="ECO:0000259" key="4">
    <source>
        <dbReference type="Pfam" id="PF13519"/>
    </source>
</evidence>
<dbReference type="EMBL" id="BAAAEU010000023">
    <property type="protein sequence ID" value="GAA0718729.1"/>
    <property type="molecule type" value="Genomic_DNA"/>
</dbReference>
<dbReference type="Gene3D" id="3.40.50.410">
    <property type="entry name" value="von Willebrand factor, type A domain"/>
    <property type="match status" value="1"/>
</dbReference>
<feature type="compositionally biased region" description="Basic and acidic residues" evidence="2">
    <location>
        <begin position="533"/>
        <end position="544"/>
    </location>
</feature>
<feature type="transmembrane region" description="Helical" evidence="3">
    <location>
        <begin position="66"/>
        <end position="87"/>
    </location>
</feature>
<feature type="compositionally biased region" description="Basic and acidic residues" evidence="2">
    <location>
        <begin position="457"/>
        <end position="467"/>
    </location>
</feature>
<organism evidence="5 6">
    <name type="scientific">Dokdonella soli</name>
    <dbReference type="NCBI Taxonomy" id="529810"/>
    <lineage>
        <taxon>Bacteria</taxon>
        <taxon>Pseudomonadati</taxon>
        <taxon>Pseudomonadota</taxon>
        <taxon>Gammaproteobacteria</taxon>
        <taxon>Lysobacterales</taxon>
        <taxon>Rhodanobacteraceae</taxon>
        <taxon>Dokdonella</taxon>
    </lineage>
</organism>
<proteinExistence type="predicted"/>
<dbReference type="Gene3D" id="1.25.40.10">
    <property type="entry name" value="Tetratricopeptide repeat domain"/>
    <property type="match status" value="1"/>
</dbReference>
<dbReference type="InterPro" id="IPR050768">
    <property type="entry name" value="UPF0353/GerABKA_families"/>
</dbReference>
<dbReference type="InterPro" id="IPR019734">
    <property type="entry name" value="TPR_rpt"/>
</dbReference>
<dbReference type="PROSITE" id="PS50005">
    <property type="entry name" value="TPR"/>
    <property type="match status" value="1"/>
</dbReference>
<dbReference type="InterPro" id="IPR002035">
    <property type="entry name" value="VWF_A"/>
</dbReference>
<feature type="transmembrane region" description="Helical" evidence="3">
    <location>
        <begin position="322"/>
        <end position="349"/>
    </location>
</feature>
<dbReference type="PANTHER" id="PTHR22550">
    <property type="entry name" value="SPORE GERMINATION PROTEIN"/>
    <property type="match status" value="1"/>
</dbReference>
<keyword evidence="3" id="KW-1133">Transmembrane helix</keyword>
<keyword evidence="6" id="KW-1185">Reference proteome</keyword>
<feature type="compositionally biased region" description="Basic and acidic residues" evidence="2">
    <location>
        <begin position="590"/>
        <end position="602"/>
    </location>
</feature>
<dbReference type="Pfam" id="PF13519">
    <property type="entry name" value="VWA_2"/>
    <property type="match status" value="1"/>
</dbReference>
<protein>
    <submittedName>
        <fullName evidence="5">VWA domain-containing protein</fullName>
    </submittedName>
</protein>
<dbReference type="InterPro" id="IPR036465">
    <property type="entry name" value="vWFA_dom_sf"/>
</dbReference>
<sequence>MSGAFMAGWADFHFLRPFALLLVFAVPLFWLAWRHGRADAGAWRAAIDAHLLPHLIERIDGGPGRAGIMLAALLWTLACLALAGPAWEREPMPLYRNQAARVLALELAPTMLAQDEKPNRLSRARYKIEDILARSRDYQTALIGYGGDAFIAAPLTDDVGTVRNLVDALDPTTMPVAGNATARAIDSAAALIEQAGLHHGEIILLADSAGAGAVAAARKAHERGFSVSVLGIGGASGAPVPLAQGDFLKDDSGNVTVSRLDEAGLRAVADAGGGRYANLSPDARDLDALLADRVDSVDRNAQGTTAGGEIAESARWRDRGPWLLLLLVPLALLGFRRGWLMMLVLAMFAQTPPAQAASFADLWQRTDQQAARALANGDAKQAAAVARAPEWRAGAEYKAGNYEAAAADYAKTADADGAYNRGNALARLGRYEDAIAAYDEALKRAPGMTDAQANRSAVEEFLKRQKQQDSQQPQNGKNSEQQDAKDQQPSSGQDSQQQAKDKNQGGQQDQPQNQQQGGQQDSSQSAASGEQDAEQKQRHQDTQKDNAQQDQQGSSSGTGAEKQEKAAQADTQKPDAEQQKALSQSIDQSLADKARPDDKDGKPQAAVTQEDEATREKRQALDHLLQRVPDDPGGLLRRKFQLEYQRRQQGGGNGQ</sequence>
<dbReference type="RefSeq" id="WP_343791931.1">
    <property type="nucleotide sequence ID" value="NZ_BAAAEU010000023.1"/>
</dbReference>
<dbReference type="SUPFAM" id="SSF53300">
    <property type="entry name" value="vWA-like"/>
    <property type="match status" value="1"/>
</dbReference>
<evidence type="ECO:0000256" key="2">
    <source>
        <dbReference type="SAM" id="MobiDB-lite"/>
    </source>
</evidence>
<feature type="repeat" description="TPR" evidence="1">
    <location>
        <begin position="415"/>
        <end position="448"/>
    </location>
</feature>
<dbReference type="Proteomes" id="UP001501523">
    <property type="component" value="Unassembled WGS sequence"/>
</dbReference>
<dbReference type="Pfam" id="PF00515">
    <property type="entry name" value="TPR_1"/>
    <property type="match status" value="1"/>
</dbReference>
<keyword evidence="3" id="KW-0472">Membrane</keyword>
<comment type="caution">
    <text evidence="5">The sequence shown here is derived from an EMBL/GenBank/DDBJ whole genome shotgun (WGS) entry which is preliminary data.</text>
</comment>
<reference evidence="6" key="1">
    <citation type="journal article" date="2019" name="Int. J. Syst. Evol. Microbiol.">
        <title>The Global Catalogue of Microorganisms (GCM) 10K type strain sequencing project: providing services to taxonomists for standard genome sequencing and annotation.</title>
        <authorList>
            <consortium name="The Broad Institute Genomics Platform"/>
            <consortium name="The Broad Institute Genome Sequencing Center for Infectious Disease"/>
            <person name="Wu L."/>
            <person name="Ma J."/>
        </authorList>
    </citation>
    <scope>NUCLEOTIDE SEQUENCE [LARGE SCALE GENOMIC DNA]</scope>
    <source>
        <strain evidence="6">JCM 15421</strain>
    </source>
</reference>
<feature type="region of interest" description="Disordered" evidence="2">
    <location>
        <begin position="447"/>
        <end position="637"/>
    </location>
</feature>
<feature type="compositionally biased region" description="Low complexity" evidence="2">
    <location>
        <begin position="548"/>
        <end position="559"/>
    </location>
</feature>
<evidence type="ECO:0000256" key="1">
    <source>
        <dbReference type="PROSITE-ProRule" id="PRU00339"/>
    </source>
</evidence>
<dbReference type="PROSITE" id="PS50293">
    <property type="entry name" value="TPR_REGION"/>
    <property type="match status" value="1"/>
</dbReference>
<dbReference type="SUPFAM" id="SSF48452">
    <property type="entry name" value="TPR-like"/>
    <property type="match status" value="1"/>
</dbReference>
<keyword evidence="3" id="KW-0812">Transmembrane</keyword>
<keyword evidence="1" id="KW-0802">TPR repeat</keyword>
<evidence type="ECO:0000256" key="3">
    <source>
        <dbReference type="SAM" id="Phobius"/>
    </source>
</evidence>
<feature type="domain" description="VWFA" evidence="4">
    <location>
        <begin position="111"/>
        <end position="208"/>
    </location>
</feature>
<feature type="transmembrane region" description="Helical" evidence="3">
    <location>
        <begin position="12"/>
        <end position="33"/>
    </location>
</feature>
<accession>A0ABP3TZ09</accession>
<feature type="compositionally biased region" description="Basic and acidic residues" evidence="2">
    <location>
        <begin position="561"/>
        <end position="578"/>
    </location>
</feature>
<dbReference type="SMART" id="SM00028">
    <property type="entry name" value="TPR"/>
    <property type="match status" value="1"/>
</dbReference>
<dbReference type="PANTHER" id="PTHR22550:SF14">
    <property type="entry name" value="VWFA DOMAIN-CONTAINING PROTEIN"/>
    <property type="match status" value="1"/>
</dbReference>
<gene>
    <name evidence="5" type="ORF">GCM10009105_26600</name>
</gene>
<name>A0ABP3TZ09_9GAMM</name>
<dbReference type="InterPro" id="IPR011990">
    <property type="entry name" value="TPR-like_helical_dom_sf"/>
</dbReference>
<feature type="compositionally biased region" description="Low complexity" evidence="2">
    <location>
        <begin position="487"/>
        <end position="530"/>
    </location>
</feature>
<feature type="compositionally biased region" description="Basic and acidic residues" evidence="2">
    <location>
        <begin position="612"/>
        <end position="630"/>
    </location>
</feature>
<evidence type="ECO:0000313" key="5">
    <source>
        <dbReference type="EMBL" id="GAA0718729.1"/>
    </source>
</evidence>